<feature type="binding site" evidence="9">
    <location>
        <position position="149"/>
    </location>
    <ligand>
        <name>1-deoxy-D-xylulose 5-phosphate</name>
        <dbReference type="ChEBI" id="CHEBI:57792"/>
    </ligand>
</feature>
<evidence type="ECO:0000256" key="2">
    <source>
        <dbReference type="ARBA" id="ARBA00006825"/>
    </source>
</evidence>
<evidence type="ECO:0000256" key="5">
    <source>
        <dbReference type="ARBA" id="ARBA00023002"/>
    </source>
</evidence>
<keyword evidence="9" id="KW-0460">Magnesium</keyword>
<evidence type="ECO:0000256" key="1">
    <source>
        <dbReference type="ARBA" id="ARBA00005094"/>
    </source>
</evidence>
<dbReference type="InterPro" id="IPR013512">
    <property type="entry name" value="DXP_reductoisomerase_N"/>
</dbReference>
<feature type="domain" description="1-deoxy-D-xylulose 5-phosphate reductoisomerase C-terminal" evidence="11">
    <location>
        <begin position="143"/>
        <end position="226"/>
    </location>
</feature>
<dbReference type="PIRSF" id="PIRSF006205">
    <property type="entry name" value="Dxp_reductismrs"/>
    <property type="match status" value="1"/>
</dbReference>
<evidence type="ECO:0000256" key="6">
    <source>
        <dbReference type="ARBA" id="ARBA00023211"/>
    </source>
</evidence>
<feature type="binding site" evidence="9">
    <location>
        <position position="173"/>
    </location>
    <ligand>
        <name>1-deoxy-D-xylulose 5-phosphate</name>
        <dbReference type="ChEBI" id="CHEBI:57792"/>
    </ligand>
</feature>
<proteinExistence type="inferred from homology"/>
<dbReference type="GO" id="GO:0070402">
    <property type="term" value="F:NADPH binding"/>
    <property type="evidence" value="ECO:0007669"/>
    <property type="project" value="InterPro"/>
</dbReference>
<dbReference type="Pfam" id="PF02670">
    <property type="entry name" value="DXP_reductoisom"/>
    <property type="match status" value="1"/>
</dbReference>
<dbReference type="InterPro" id="IPR036169">
    <property type="entry name" value="DXPR_C_sf"/>
</dbReference>
<dbReference type="HAMAP" id="MF_00183">
    <property type="entry name" value="DXP_reductoisom"/>
    <property type="match status" value="1"/>
</dbReference>
<dbReference type="EC" id="1.1.1.267" evidence="9"/>
<comment type="function">
    <text evidence="9">Catalyzes the NADPH-dependent rearrangement and reduction of 1-deoxy-D-xylulose-5-phosphate (DXP) to 2-C-methyl-D-erythritol 4-phosphate (MEP).</text>
</comment>
<comment type="catalytic activity">
    <reaction evidence="8">
        <text>2-C-methyl-D-erythritol 4-phosphate + NADP(+) = 1-deoxy-D-xylulose 5-phosphate + NADPH + H(+)</text>
        <dbReference type="Rhea" id="RHEA:13717"/>
        <dbReference type="ChEBI" id="CHEBI:15378"/>
        <dbReference type="ChEBI" id="CHEBI:57783"/>
        <dbReference type="ChEBI" id="CHEBI:57792"/>
        <dbReference type="ChEBI" id="CHEBI:58262"/>
        <dbReference type="ChEBI" id="CHEBI:58349"/>
        <dbReference type="EC" id="1.1.1.267"/>
    </reaction>
    <physiologicalReaction direction="right-to-left" evidence="8">
        <dbReference type="Rhea" id="RHEA:13719"/>
    </physiologicalReaction>
</comment>
<evidence type="ECO:0000259" key="11">
    <source>
        <dbReference type="Pfam" id="PF08436"/>
    </source>
</evidence>
<dbReference type="RefSeq" id="WP_161140079.1">
    <property type="nucleotide sequence ID" value="NZ_SPKJ01000020.1"/>
</dbReference>
<evidence type="ECO:0000256" key="7">
    <source>
        <dbReference type="ARBA" id="ARBA00023229"/>
    </source>
</evidence>
<dbReference type="InterPro" id="IPR026877">
    <property type="entry name" value="DXPR_C"/>
</dbReference>
<evidence type="ECO:0000256" key="3">
    <source>
        <dbReference type="ARBA" id="ARBA00022723"/>
    </source>
</evidence>
<feature type="binding site" evidence="9">
    <location>
        <position position="12"/>
    </location>
    <ligand>
        <name>NADPH</name>
        <dbReference type="ChEBI" id="CHEBI:57783"/>
    </ligand>
</feature>
<name>A0A964T4G7_9HYPH</name>
<evidence type="ECO:0000259" key="12">
    <source>
        <dbReference type="Pfam" id="PF13288"/>
    </source>
</evidence>
<evidence type="ECO:0000313" key="13">
    <source>
        <dbReference type="EMBL" id="MYZ47729.1"/>
    </source>
</evidence>
<comment type="caution">
    <text evidence="9">Lacks conserved residue(s) required for the propagation of feature annotation.</text>
</comment>
<sequence>MRRVSLLGATGSVGTSAAEVLAADPGRFAVHLVTARNDAAGLAAAARRLRAERAVIADPAALPALREALAGTSTEAAGGPDALEEAAGERVDIVLSAIVGAAGLRPTAAAVRAGNAIALANKECLVCAGSAFMALARRHGATVLPVDSEHNALFQLLEGRDPADIASFTITASGGPFRGWDAGRLAAATPAEALAHPTWSMGPKISIDSATLMNKGLELIEAHHLFAIPPERLDVIVHPQSVVHGLVTFRDGSVHAEIGAPDMKRPIAFCLYWPQRARTTASRLDLVKVGRLAFEDPDEGRFPALRLAREALRTGQGAPTVLNAANEIAVASFLAGGIGFPGIAELVERTLADADRSGLLVDPGSIDDAIALDREARERAERTLDKVLAVAS</sequence>
<dbReference type="SUPFAM" id="SSF69055">
    <property type="entry name" value="1-deoxy-D-xylulose-5-phosphate reductoisomerase, C-terminal domain"/>
    <property type="match status" value="1"/>
</dbReference>
<feature type="binding site" evidence="9">
    <location>
        <position position="11"/>
    </location>
    <ligand>
        <name>NADPH</name>
        <dbReference type="ChEBI" id="CHEBI:57783"/>
    </ligand>
</feature>
<comment type="caution">
    <text evidence="13">The sequence shown here is derived from an EMBL/GenBank/DDBJ whole genome shotgun (WGS) entry which is preliminary data.</text>
</comment>
<keyword evidence="14" id="KW-1185">Reference proteome</keyword>
<organism evidence="13 14">
    <name type="scientific">Propylenella binzhouense</name>
    <dbReference type="NCBI Taxonomy" id="2555902"/>
    <lineage>
        <taxon>Bacteria</taxon>
        <taxon>Pseudomonadati</taxon>
        <taxon>Pseudomonadota</taxon>
        <taxon>Alphaproteobacteria</taxon>
        <taxon>Hyphomicrobiales</taxon>
        <taxon>Propylenellaceae</taxon>
        <taxon>Propylenella</taxon>
    </lineage>
</organism>
<dbReference type="EMBL" id="SPKJ01000020">
    <property type="protein sequence ID" value="MYZ47729.1"/>
    <property type="molecule type" value="Genomic_DNA"/>
</dbReference>
<dbReference type="SUPFAM" id="SSF55347">
    <property type="entry name" value="Glyceraldehyde-3-phosphate dehydrogenase-like, C-terminal domain"/>
    <property type="match status" value="1"/>
</dbReference>
<feature type="domain" description="DXP reductoisomerase C-terminal" evidence="12">
    <location>
        <begin position="258"/>
        <end position="378"/>
    </location>
</feature>
<evidence type="ECO:0000313" key="14">
    <source>
        <dbReference type="Proteomes" id="UP000773614"/>
    </source>
</evidence>
<keyword evidence="4 9" id="KW-0521">NADP</keyword>
<dbReference type="AlphaFoldDB" id="A0A964T4G7"/>
<comment type="cofactor">
    <cofactor evidence="9">
        <name>Mg(2+)</name>
        <dbReference type="ChEBI" id="CHEBI:18420"/>
    </cofactor>
    <cofactor evidence="9">
        <name>Mn(2+)</name>
        <dbReference type="ChEBI" id="CHEBI:29035"/>
    </cofactor>
</comment>
<accession>A0A964T4G7</accession>
<dbReference type="GO" id="GO:0030604">
    <property type="term" value="F:1-deoxy-D-xylulose-5-phosphate reductoisomerase activity"/>
    <property type="evidence" value="ECO:0007669"/>
    <property type="project" value="UniProtKB-UniRule"/>
</dbReference>
<dbReference type="PANTHER" id="PTHR30525">
    <property type="entry name" value="1-DEOXY-D-XYLULOSE 5-PHOSPHATE REDUCTOISOMERASE"/>
    <property type="match status" value="1"/>
</dbReference>
<keyword evidence="5 9" id="KW-0560">Oxidoreductase</keyword>
<dbReference type="FunFam" id="3.40.50.720:FF:000045">
    <property type="entry name" value="1-deoxy-D-xylulose 5-phosphate reductoisomerase"/>
    <property type="match status" value="1"/>
</dbReference>
<feature type="binding site" evidence="9">
    <location>
        <position position="209"/>
    </location>
    <ligand>
        <name>1-deoxy-D-xylulose 5-phosphate</name>
        <dbReference type="ChEBI" id="CHEBI:57792"/>
    </ligand>
</feature>
<feature type="binding site" evidence="9">
    <location>
        <position position="122"/>
    </location>
    <ligand>
        <name>1-deoxy-D-xylulose 5-phosphate</name>
        <dbReference type="ChEBI" id="CHEBI:57792"/>
    </ligand>
</feature>
<feature type="domain" description="1-deoxy-D-xylulose 5-phosphate reductoisomerase N-terminal" evidence="10">
    <location>
        <begin position="4"/>
        <end position="129"/>
    </location>
</feature>
<gene>
    <name evidence="9" type="primary">dxr</name>
    <name evidence="13" type="ORF">E4O86_08390</name>
</gene>
<dbReference type="GO" id="GO:0051484">
    <property type="term" value="P:isopentenyl diphosphate biosynthetic process, methylerythritol 4-phosphate pathway involved in terpenoid biosynthetic process"/>
    <property type="evidence" value="ECO:0007669"/>
    <property type="project" value="TreeGrafter"/>
</dbReference>
<feature type="binding site" evidence="9">
    <location>
        <position position="147"/>
    </location>
    <ligand>
        <name>Mn(2+)</name>
        <dbReference type="ChEBI" id="CHEBI:29035"/>
    </ligand>
</feature>
<dbReference type="Gene3D" id="3.40.50.720">
    <property type="entry name" value="NAD(P)-binding Rossmann-like Domain"/>
    <property type="match status" value="1"/>
</dbReference>
<feature type="binding site" evidence="9">
    <location>
        <position position="10"/>
    </location>
    <ligand>
        <name>NADPH</name>
        <dbReference type="ChEBI" id="CHEBI:57783"/>
    </ligand>
</feature>
<dbReference type="GO" id="GO:0030145">
    <property type="term" value="F:manganese ion binding"/>
    <property type="evidence" value="ECO:0007669"/>
    <property type="project" value="TreeGrafter"/>
</dbReference>
<dbReference type="Pfam" id="PF08436">
    <property type="entry name" value="DXP_redisom_C"/>
    <property type="match status" value="1"/>
</dbReference>
<evidence type="ECO:0000256" key="4">
    <source>
        <dbReference type="ARBA" id="ARBA00022857"/>
    </source>
</evidence>
<feature type="binding site" evidence="9">
    <location>
        <position position="148"/>
    </location>
    <ligand>
        <name>1-deoxy-D-xylulose 5-phosphate</name>
        <dbReference type="ChEBI" id="CHEBI:57792"/>
    </ligand>
</feature>
<dbReference type="InterPro" id="IPR003821">
    <property type="entry name" value="DXP_reductoisomerase"/>
</dbReference>
<keyword evidence="3 9" id="KW-0479">Metal-binding</keyword>
<evidence type="ECO:0000259" key="10">
    <source>
        <dbReference type="Pfam" id="PF02670"/>
    </source>
</evidence>
<dbReference type="NCBIfam" id="TIGR00243">
    <property type="entry name" value="Dxr"/>
    <property type="match status" value="1"/>
</dbReference>
<feature type="binding site" evidence="9">
    <location>
        <position position="202"/>
    </location>
    <ligand>
        <name>NADPH</name>
        <dbReference type="ChEBI" id="CHEBI:57783"/>
    </ligand>
</feature>
<feature type="binding site" evidence="9">
    <location>
        <position position="218"/>
    </location>
    <ligand>
        <name>Mn(2+)</name>
        <dbReference type="ChEBI" id="CHEBI:29035"/>
    </ligand>
</feature>
<dbReference type="InterPro" id="IPR013644">
    <property type="entry name" value="DXP_reductoisomerase_C"/>
</dbReference>
<reference evidence="13" key="1">
    <citation type="submission" date="2019-03" db="EMBL/GenBank/DDBJ databases">
        <title>Afifella sp. nov., isolated from activated sludge.</title>
        <authorList>
            <person name="Li Q."/>
            <person name="Liu Y."/>
        </authorList>
    </citation>
    <scope>NUCLEOTIDE SEQUENCE</scope>
    <source>
        <strain evidence="13">L72</strain>
    </source>
</reference>
<dbReference type="OrthoDB" id="9806546at2"/>
<dbReference type="PANTHER" id="PTHR30525:SF0">
    <property type="entry name" value="1-DEOXY-D-XYLULOSE 5-PHOSPHATE REDUCTOISOMERASE, CHLOROPLASTIC"/>
    <property type="match status" value="1"/>
</dbReference>
<feature type="binding site" evidence="9">
    <location>
        <position position="215"/>
    </location>
    <ligand>
        <name>1-deoxy-D-xylulose 5-phosphate</name>
        <dbReference type="ChEBI" id="CHEBI:57792"/>
    </ligand>
</feature>
<feature type="binding site" evidence="9">
    <location>
        <position position="121"/>
    </location>
    <ligand>
        <name>NADPH</name>
        <dbReference type="ChEBI" id="CHEBI:57783"/>
    </ligand>
</feature>
<evidence type="ECO:0000256" key="8">
    <source>
        <dbReference type="ARBA" id="ARBA00048543"/>
    </source>
</evidence>
<keyword evidence="6 9" id="KW-0464">Manganese</keyword>
<comment type="pathway">
    <text evidence="1 9">Isoprenoid biosynthesis; isopentenyl diphosphate biosynthesis via DXP pathway; isopentenyl diphosphate from 1-deoxy-D-xylulose 5-phosphate: step 1/6.</text>
</comment>
<protein>
    <recommendedName>
        <fullName evidence="9">1-deoxy-D-xylulose 5-phosphate reductoisomerase</fullName>
        <shortName evidence="9">DXP reductoisomerase</shortName>
        <ecNumber evidence="9">1.1.1.267</ecNumber>
    </recommendedName>
    <alternativeName>
        <fullName evidence="9">1-deoxyxylulose-5-phosphate reductoisomerase</fullName>
    </alternativeName>
    <alternativeName>
        <fullName evidence="9">2-C-methyl-D-erythritol 4-phosphate synthase</fullName>
    </alternativeName>
</protein>
<feature type="binding site" evidence="9">
    <location>
        <position position="218"/>
    </location>
    <ligand>
        <name>1-deoxy-D-xylulose 5-phosphate</name>
        <dbReference type="ChEBI" id="CHEBI:57792"/>
    </ligand>
</feature>
<feature type="binding site" evidence="9">
    <location>
        <position position="13"/>
    </location>
    <ligand>
        <name>NADPH</name>
        <dbReference type="ChEBI" id="CHEBI:57783"/>
    </ligand>
</feature>
<feature type="binding site" evidence="9">
    <location>
        <position position="123"/>
    </location>
    <ligand>
        <name>NADPH</name>
        <dbReference type="ChEBI" id="CHEBI:57783"/>
    </ligand>
</feature>
<keyword evidence="7 9" id="KW-0414">Isoprene biosynthesis</keyword>
<dbReference type="SUPFAM" id="SSF51735">
    <property type="entry name" value="NAD(P)-binding Rossmann-fold domains"/>
    <property type="match status" value="1"/>
</dbReference>
<feature type="binding site" evidence="9">
    <location>
        <position position="214"/>
    </location>
    <ligand>
        <name>1-deoxy-D-xylulose 5-phosphate</name>
        <dbReference type="ChEBI" id="CHEBI:57792"/>
    </ligand>
</feature>
<dbReference type="Proteomes" id="UP000773614">
    <property type="component" value="Unassembled WGS sequence"/>
</dbReference>
<feature type="binding site" evidence="9">
    <location>
        <position position="149"/>
    </location>
    <ligand>
        <name>Mn(2+)</name>
        <dbReference type="ChEBI" id="CHEBI:29035"/>
    </ligand>
</feature>
<evidence type="ECO:0000256" key="9">
    <source>
        <dbReference type="HAMAP-Rule" id="MF_00183"/>
    </source>
</evidence>
<dbReference type="Gene3D" id="1.10.1740.10">
    <property type="match status" value="1"/>
</dbReference>
<comment type="similarity">
    <text evidence="2 9">Belongs to the DXR family.</text>
</comment>
<dbReference type="InterPro" id="IPR036291">
    <property type="entry name" value="NAD(P)-bd_dom_sf"/>
</dbReference>
<feature type="binding site" evidence="9">
    <location>
        <position position="196"/>
    </location>
    <ligand>
        <name>1-deoxy-D-xylulose 5-phosphate</name>
        <dbReference type="ChEBI" id="CHEBI:57792"/>
    </ligand>
</feature>
<dbReference type="Pfam" id="PF13288">
    <property type="entry name" value="DXPR_C"/>
    <property type="match status" value="1"/>
</dbReference>